<protein>
    <submittedName>
        <fullName evidence="1">Uncharacterized protein</fullName>
    </submittedName>
</protein>
<sequence>MLKSLNIQENLYIMRINESFLCEKVQQM</sequence>
<evidence type="ECO:0000313" key="1">
    <source>
        <dbReference type="EMBL" id="JAH80854.1"/>
    </source>
</evidence>
<reference evidence="1" key="2">
    <citation type="journal article" date="2015" name="Fish Shellfish Immunol.">
        <title>Early steps in the European eel (Anguilla anguilla)-Vibrio vulnificus interaction in the gills: Role of the RtxA13 toxin.</title>
        <authorList>
            <person name="Callol A."/>
            <person name="Pajuelo D."/>
            <person name="Ebbesson L."/>
            <person name="Teles M."/>
            <person name="MacKenzie S."/>
            <person name="Amaro C."/>
        </authorList>
    </citation>
    <scope>NUCLEOTIDE SEQUENCE</scope>
</reference>
<reference evidence="1" key="1">
    <citation type="submission" date="2014-11" db="EMBL/GenBank/DDBJ databases">
        <authorList>
            <person name="Amaro Gonzalez C."/>
        </authorList>
    </citation>
    <scope>NUCLEOTIDE SEQUENCE</scope>
</reference>
<dbReference type="EMBL" id="GBXM01027723">
    <property type="protein sequence ID" value="JAH80854.1"/>
    <property type="molecule type" value="Transcribed_RNA"/>
</dbReference>
<accession>A0A0E9VRX0</accession>
<proteinExistence type="predicted"/>
<name>A0A0E9VRX0_ANGAN</name>
<organism evidence="1">
    <name type="scientific">Anguilla anguilla</name>
    <name type="common">European freshwater eel</name>
    <name type="synonym">Muraena anguilla</name>
    <dbReference type="NCBI Taxonomy" id="7936"/>
    <lineage>
        <taxon>Eukaryota</taxon>
        <taxon>Metazoa</taxon>
        <taxon>Chordata</taxon>
        <taxon>Craniata</taxon>
        <taxon>Vertebrata</taxon>
        <taxon>Euteleostomi</taxon>
        <taxon>Actinopterygii</taxon>
        <taxon>Neopterygii</taxon>
        <taxon>Teleostei</taxon>
        <taxon>Anguilliformes</taxon>
        <taxon>Anguillidae</taxon>
        <taxon>Anguilla</taxon>
    </lineage>
</organism>
<dbReference type="AlphaFoldDB" id="A0A0E9VRX0"/>